<name>A0A3N4KXH4_9PEZI</name>
<feature type="region of interest" description="Disordered" evidence="1">
    <location>
        <begin position="260"/>
        <end position="301"/>
    </location>
</feature>
<protein>
    <recommendedName>
        <fullName evidence="4">Arrestin C-terminal-like domain-containing protein</fullName>
    </recommendedName>
</protein>
<feature type="compositionally biased region" description="Polar residues" evidence="1">
    <location>
        <begin position="54"/>
        <end position="77"/>
    </location>
</feature>
<dbReference type="InParanoid" id="A0A3N4KXH4"/>
<proteinExistence type="predicted"/>
<feature type="compositionally biased region" description="Low complexity" evidence="1">
    <location>
        <begin position="525"/>
        <end position="544"/>
    </location>
</feature>
<dbReference type="EMBL" id="ML119125">
    <property type="protein sequence ID" value="RPB13041.1"/>
    <property type="molecule type" value="Genomic_DNA"/>
</dbReference>
<organism evidence="2 3">
    <name type="scientific">Morchella conica CCBAS932</name>
    <dbReference type="NCBI Taxonomy" id="1392247"/>
    <lineage>
        <taxon>Eukaryota</taxon>
        <taxon>Fungi</taxon>
        <taxon>Dikarya</taxon>
        <taxon>Ascomycota</taxon>
        <taxon>Pezizomycotina</taxon>
        <taxon>Pezizomycetes</taxon>
        <taxon>Pezizales</taxon>
        <taxon>Morchellaceae</taxon>
        <taxon>Morchella</taxon>
    </lineage>
</organism>
<reference evidence="2 3" key="1">
    <citation type="journal article" date="2018" name="Nat. Ecol. Evol.">
        <title>Pezizomycetes genomes reveal the molecular basis of ectomycorrhizal truffle lifestyle.</title>
        <authorList>
            <person name="Murat C."/>
            <person name="Payen T."/>
            <person name="Noel B."/>
            <person name="Kuo A."/>
            <person name="Morin E."/>
            <person name="Chen J."/>
            <person name="Kohler A."/>
            <person name="Krizsan K."/>
            <person name="Balestrini R."/>
            <person name="Da Silva C."/>
            <person name="Montanini B."/>
            <person name="Hainaut M."/>
            <person name="Levati E."/>
            <person name="Barry K.W."/>
            <person name="Belfiori B."/>
            <person name="Cichocki N."/>
            <person name="Clum A."/>
            <person name="Dockter R.B."/>
            <person name="Fauchery L."/>
            <person name="Guy J."/>
            <person name="Iotti M."/>
            <person name="Le Tacon F."/>
            <person name="Lindquist E.A."/>
            <person name="Lipzen A."/>
            <person name="Malagnac F."/>
            <person name="Mello A."/>
            <person name="Molinier V."/>
            <person name="Miyauchi S."/>
            <person name="Poulain J."/>
            <person name="Riccioni C."/>
            <person name="Rubini A."/>
            <person name="Sitrit Y."/>
            <person name="Splivallo R."/>
            <person name="Traeger S."/>
            <person name="Wang M."/>
            <person name="Zifcakova L."/>
            <person name="Wipf D."/>
            <person name="Zambonelli A."/>
            <person name="Paolocci F."/>
            <person name="Nowrousian M."/>
            <person name="Ottonello S."/>
            <person name="Baldrian P."/>
            <person name="Spatafora J.W."/>
            <person name="Henrissat B."/>
            <person name="Nagy L.G."/>
            <person name="Aury J.M."/>
            <person name="Wincker P."/>
            <person name="Grigoriev I.V."/>
            <person name="Bonfante P."/>
            <person name="Martin F.M."/>
        </authorList>
    </citation>
    <scope>NUCLEOTIDE SEQUENCE [LARGE SCALE GENOMIC DNA]</scope>
    <source>
        <strain evidence="2 3">CCBAS932</strain>
    </source>
</reference>
<feature type="region of interest" description="Disordered" evidence="1">
    <location>
        <begin position="618"/>
        <end position="650"/>
    </location>
</feature>
<feature type="compositionally biased region" description="Polar residues" evidence="1">
    <location>
        <begin position="260"/>
        <end position="273"/>
    </location>
</feature>
<accession>A0A3N4KXH4</accession>
<dbReference type="AlphaFoldDB" id="A0A3N4KXH4"/>
<dbReference type="OrthoDB" id="387657at2759"/>
<evidence type="ECO:0000313" key="3">
    <source>
        <dbReference type="Proteomes" id="UP000277580"/>
    </source>
</evidence>
<evidence type="ECO:0008006" key="4">
    <source>
        <dbReference type="Google" id="ProtNLM"/>
    </source>
</evidence>
<feature type="compositionally biased region" description="Polar residues" evidence="1">
    <location>
        <begin position="15"/>
        <end position="35"/>
    </location>
</feature>
<feature type="region of interest" description="Disordered" evidence="1">
    <location>
        <begin position="517"/>
        <end position="544"/>
    </location>
</feature>
<dbReference type="Proteomes" id="UP000277580">
    <property type="component" value="Unassembled WGS sequence"/>
</dbReference>
<feature type="compositionally biased region" description="Low complexity" evidence="1">
    <location>
        <begin position="620"/>
        <end position="638"/>
    </location>
</feature>
<gene>
    <name evidence="2" type="ORF">P167DRAFT_535441</name>
</gene>
<keyword evidence="3" id="KW-1185">Reference proteome</keyword>
<sequence>MTVKLCCTRPFRARTQASTSTQISEPRDISTTSPLNPSPAEVPKQTVPFHPAVATSSTEPTTLSEQESSISIQRRPSSFTSPSLDMLAGRTPLGAWHAVAAKVVATNRFRGVGGESCVEDFKIEELGGQSGKLVFGPVSVFNGNVSLRIKKPLKGMTLTVTFNGVAEVDKYLFTFLNISHEVYSGDLQEGLRTFLFGFNFPYLNLPPSSKNPNLVYSFIAKLAHTGPVGDDSSIRSRTGEYKSKPLEIFFIPYIDPSLHSPTSRMDTNPNQSNGKGKGVESVKEGPANNTLSPEIGSQGPATVAKPKLTLTTADIPISASSNSTPIIDRPRPLDLSITKSCRIIDDDNNTVAKLIVDLPKTKFLPDEEITLGLRLVVKDGEAIPKGFGVRVIERRFLARIDSDGNNRDSDSEDEGHQQDMKVIGKKQSKVLAGRKFTLHPEEARTVREAMVDNPDIMDGSDGGLKGGKVIELPIKIRLPTFQTFINDFLLPTATLPLVPSDLALNSGNADSIPLPTYTEKGKGKSPAISPINTTPTATTSISTDPTNKNLNFVVEHILQVTVPTNGSGSWFKKSTSVVKDLEVAIHIVLGNINSVATGRRKVPELRLNALEEIRHGSGVGSVKSSVRSSVGSASGAGAPPNKPPATWREGERFLTLKETDVQPFFSADSYANE</sequence>
<evidence type="ECO:0000313" key="2">
    <source>
        <dbReference type="EMBL" id="RPB13041.1"/>
    </source>
</evidence>
<evidence type="ECO:0000256" key="1">
    <source>
        <dbReference type="SAM" id="MobiDB-lite"/>
    </source>
</evidence>
<feature type="region of interest" description="Disordered" evidence="1">
    <location>
        <begin position="14"/>
        <end position="77"/>
    </location>
</feature>